<dbReference type="SUPFAM" id="SSF56672">
    <property type="entry name" value="DNA/RNA polymerases"/>
    <property type="match status" value="1"/>
</dbReference>
<dbReference type="InterPro" id="IPR000477">
    <property type="entry name" value="RT_dom"/>
</dbReference>
<dbReference type="InterPro" id="IPR021109">
    <property type="entry name" value="Peptidase_aspartic_dom_sf"/>
</dbReference>
<dbReference type="Gene3D" id="2.40.70.10">
    <property type="entry name" value="Acid Proteases"/>
    <property type="match status" value="1"/>
</dbReference>
<accession>A0A3Q7EXH3</accession>
<organism evidence="2">
    <name type="scientific">Solanum lycopersicum</name>
    <name type="common">Tomato</name>
    <name type="synonym">Lycopersicon esculentum</name>
    <dbReference type="NCBI Taxonomy" id="4081"/>
    <lineage>
        <taxon>Eukaryota</taxon>
        <taxon>Viridiplantae</taxon>
        <taxon>Streptophyta</taxon>
        <taxon>Embryophyta</taxon>
        <taxon>Tracheophyta</taxon>
        <taxon>Spermatophyta</taxon>
        <taxon>Magnoliopsida</taxon>
        <taxon>eudicotyledons</taxon>
        <taxon>Gunneridae</taxon>
        <taxon>Pentapetalae</taxon>
        <taxon>asterids</taxon>
        <taxon>lamiids</taxon>
        <taxon>Solanales</taxon>
        <taxon>Solanaceae</taxon>
        <taxon>Solanoideae</taxon>
        <taxon>Solaneae</taxon>
        <taxon>Solanum</taxon>
        <taxon>Solanum subgen. Lycopersicon</taxon>
    </lineage>
</organism>
<name>A0A3Q7EXH3_SOLLC</name>
<dbReference type="Gramene" id="Solyc02g032375.1.1">
    <property type="protein sequence ID" value="Solyc02g032375.1.1"/>
    <property type="gene ID" value="Solyc02g032375.1"/>
</dbReference>
<dbReference type="AlphaFoldDB" id="A0A3Q7EXH3"/>
<keyword evidence="3" id="KW-1185">Reference proteome</keyword>
<dbReference type="InterPro" id="IPR043128">
    <property type="entry name" value="Rev_trsase/Diguanyl_cyclase"/>
</dbReference>
<evidence type="ECO:0000313" key="3">
    <source>
        <dbReference type="Proteomes" id="UP000004994"/>
    </source>
</evidence>
<dbReference type="STRING" id="4081.A0A3Q7EXH3"/>
<protein>
    <recommendedName>
        <fullName evidence="1">Reverse transcriptase domain-containing protein</fullName>
    </recommendedName>
</protein>
<dbReference type="Gene3D" id="3.10.10.10">
    <property type="entry name" value="HIV Type 1 Reverse Transcriptase, subunit A, domain 1"/>
    <property type="match status" value="2"/>
</dbReference>
<sequence length="297" mass="33005">MVDIGATHNFVTEQKARELGLSYVASNTKLKTVNATPTTVIGFAPKVSIELGEWAGQTDFTIAPMDLHISDIGGSCVVPLTRVPQTGMHLSAMQIIKGFKRGEPTFLATLIEDAGSYIEAVPLPPCIEHVLSTNKDVMPTELPQRLPPRREVDHQIELVPGAKPPAMTPYRMAPPELEELRKQLKELLDAGHIRPSKEPFGDEPKTACVTCYGAFDWLVMPFGLTNAPATFCKLMNRLFHSYLDQFVVIYLDDIVIYTNNMEDHVEHLCKVFKILRGNELRTVTGIGRQLAKMPLRG</sequence>
<dbReference type="Pfam" id="PF00078">
    <property type="entry name" value="RVT_1"/>
    <property type="match status" value="1"/>
</dbReference>
<feature type="domain" description="Reverse transcriptase" evidence="1">
    <location>
        <begin position="210"/>
        <end position="281"/>
    </location>
</feature>
<evidence type="ECO:0000313" key="2">
    <source>
        <dbReference type="EnsemblPlants" id="Solyc02g032375.1.1"/>
    </source>
</evidence>
<dbReference type="InParanoid" id="A0A3Q7EXH3"/>
<reference evidence="2" key="2">
    <citation type="submission" date="2019-01" db="UniProtKB">
        <authorList>
            <consortium name="EnsemblPlants"/>
        </authorList>
    </citation>
    <scope>IDENTIFICATION</scope>
    <source>
        <strain evidence="2">cv. Heinz 1706</strain>
    </source>
</reference>
<dbReference type="EnsemblPlants" id="Solyc02g032375.1.1">
    <property type="protein sequence ID" value="Solyc02g032375.1.1"/>
    <property type="gene ID" value="Solyc02g032375.1"/>
</dbReference>
<dbReference type="PANTHER" id="PTHR24559:SF436">
    <property type="entry name" value="RNA-DIRECTED DNA POLYMERASE HOMOLOG"/>
    <property type="match status" value="1"/>
</dbReference>
<dbReference type="Proteomes" id="UP000004994">
    <property type="component" value="Chromosome 2"/>
</dbReference>
<proteinExistence type="predicted"/>
<dbReference type="Gene3D" id="3.30.70.270">
    <property type="match status" value="1"/>
</dbReference>
<dbReference type="InterPro" id="IPR053134">
    <property type="entry name" value="RNA-dir_DNA_polymerase"/>
</dbReference>
<dbReference type="CDD" id="cd00303">
    <property type="entry name" value="retropepsin_like"/>
    <property type="match status" value="1"/>
</dbReference>
<dbReference type="InterPro" id="IPR043502">
    <property type="entry name" value="DNA/RNA_pol_sf"/>
</dbReference>
<reference evidence="2" key="1">
    <citation type="journal article" date="2012" name="Nature">
        <title>The tomato genome sequence provides insights into fleshy fruit evolution.</title>
        <authorList>
            <consortium name="Tomato Genome Consortium"/>
        </authorList>
    </citation>
    <scope>NUCLEOTIDE SEQUENCE [LARGE SCALE GENOMIC DNA]</scope>
    <source>
        <strain evidence="2">cv. Heinz 1706</strain>
    </source>
</reference>
<dbReference type="CDD" id="cd01647">
    <property type="entry name" value="RT_LTR"/>
    <property type="match status" value="1"/>
</dbReference>
<evidence type="ECO:0000259" key="1">
    <source>
        <dbReference type="Pfam" id="PF00078"/>
    </source>
</evidence>
<dbReference type="PANTHER" id="PTHR24559">
    <property type="entry name" value="TRANSPOSON TY3-I GAG-POL POLYPROTEIN"/>
    <property type="match status" value="1"/>
</dbReference>